<evidence type="ECO:0000256" key="1">
    <source>
        <dbReference type="SAM" id="Phobius"/>
    </source>
</evidence>
<proteinExistence type="predicted"/>
<comment type="caution">
    <text evidence="2">The sequence shown here is derived from an EMBL/GenBank/DDBJ whole genome shotgun (WGS) entry which is preliminary data.</text>
</comment>
<dbReference type="EMBL" id="JALNTZ010000004">
    <property type="protein sequence ID" value="KAJ3655143.1"/>
    <property type="molecule type" value="Genomic_DNA"/>
</dbReference>
<organism evidence="2 3">
    <name type="scientific">Zophobas morio</name>
    <dbReference type="NCBI Taxonomy" id="2755281"/>
    <lineage>
        <taxon>Eukaryota</taxon>
        <taxon>Metazoa</taxon>
        <taxon>Ecdysozoa</taxon>
        <taxon>Arthropoda</taxon>
        <taxon>Hexapoda</taxon>
        <taxon>Insecta</taxon>
        <taxon>Pterygota</taxon>
        <taxon>Neoptera</taxon>
        <taxon>Endopterygota</taxon>
        <taxon>Coleoptera</taxon>
        <taxon>Polyphaga</taxon>
        <taxon>Cucujiformia</taxon>
        <taxon>Tenebrionidae</taxon>
        <taxon>Zophobas</taxon>
    </lineage>
</organism>
<evidence type="ECO:0000313" key="2">
    <source>
        <dbReference type="EMBL" id="KAJ3655143.1"/>
    </source>
</evidence>
<accession>A0AA38IH96</accession>
<keyword evidence="1" id="KW-1133">Transmembrane helix</keyword>
<keyword evidence="3" id="KW-1185">Reference proteome</keyword>
<gene>
    <name evidence="2" type="ORF">Zmor_014281</name>
</gene>
<protein>
    <recommendedName>
        <fullName evidence="4">MARVEL domain-containing protein</fullName>
    </recommendedName>
</protein>
<keyword evidence="1" id="KW-0472">Membrane</keyword>
<sequence length="153" mass="17198">MESNDQKPIPTGLPYLWSYPGGLNILEEALNITIIIFLAFMGFSLHANLLCGVTFVAAIQTAVFMILHMKGTIRRSKLAWHWFECVSVLIVALLLAIFASVIMTVWTRGYIIAGVIGYLASMVYFFDTFQKYQIAVTPVPKYAWTTPNMPDLN</sequence>
<name>A0AA38IH96_9CUCU</name>
<evidence type="ECO:0000313" key="3">
    <source>
        <dbReference type="Proteomes" id="UP001168821"/>
    </source>
</evidence>
<reference evidence="2" key="1">
    <citation type="journal article" date="2023" name="G3 (Bethesda)">
        <title>Whole genome assemblies of Zophobas morio and Tenebrio molitor.</title>
        <authorList>
            <person name="Kaur S."/>
            <person name="Stinson S.A."/>
            <person name="diCenzo G.C."/>
        </authorList>
    </citation>
    <scope>NUCLEOTIDE SEQUENCE</scope>
    <source>
        <strain evidence="2">QUZm001</strain>
    </source>
</reference>
<keyword evidence="1" id="KW-0812">Transmembrane</keyword>
<evidence type="ECO:0008006" key="4">
    <source>
        <dbReference type="Google" id="ProtNLM"/>
    </source>
</evidence>
<dbReference type="Proteomes" id="UP001168821">
    <property type="component" value="Unassembled WGS sequence"/>
</dbReference>
<feature type="transmembrane region" description="Helical" evidence="1">
    <location>
        <begin position="109"/>
        <end position="126"/>
    </location>
</feature>
<feature type="transmembrane region" description="Helical" evidence="1">
    <location>
        <begin position="79"/>
        <end position="103"/>
    </location>
</feature>
<dbReference type="AlphaFoldDB" id="A0AA38IH96"/>